<dbReference type="NCBIfam" id="NF047446">
    <property type="entry name" value="barrel_OmpL47"/>
    <property type="match status" value="5"/>
</dbReference>
<accession>A0A1G8ZV76</accession>
<proteinExistence type="predicted"/>
<dbReference type="InterPro" id="IPR058094">
    <property type="entry name" value="Ig-like_OmpL47-like"/>
</dbReference>
<keyword evidence="2" id="KW-1185">Reference proteome</keyword>
<sequence>MTPRYCCPAFSSATSFLHYAGFLWSGFLLCTLGWAQTPAAPTARTYVDSAGRYFQQAALPVYLFVAATPDGRNATPLAQNNGGVEPMYLDGHGKHLIRHHDADHQEYVAFEIYADGYAPQTNASFSGAPTHRSGQRVYYGPGLSIALATTDEMSGVQATYFSMDGKGYQPYQTALATFAEGAHAYTYYATDRVGNQEAPHTANFTVDLSAPRTFHNITGFSADSIISSASKIYLTSEDNLAGIAATYYRLDSLPWKRYDGQGVPFTFLEDGPHRLTYYSEDQVANRETVKSVSFYYDKTAPIIASDVLGDRFVANGQVYFSGRTKLKLTAVDNKSGIKEVKYSIDNAPFTDYEEPFYLPNRPGLHEIRFYALDNAQNEGGSGRRDDPYARFKLNVSRVYVDLTGPKLTHQFRGKSISIGKTTFIGPTTDVVLTASDDESGLQYIAYAQDQQPGETRYEQPFQVTQHGPHQLALFGYDNVNNRNRSELDFTVDAHAPEISVSYSIGAVAENQYPALVSVFLAATDQDTGIDKVFYRLNGGSERTYAGPLSGFKPGQTYTLTIRAVDRVGNEATKEVSFATAE</sequence>
<gene>
    <name evidence="1" type="ORF">SAMN05421823_102100</name>
</gene>
<dbReference type="Proteomes" id="UP000198510">
    <property type="component" value="Unassembled WGS sequence"/>
</dbReference>
<organism evidence="1 2">
    <name type="scientific">Catalinimonas alkaloidigena</name>
    <dbReference type="NCBI Taxonomy" id="1075417"/>
    <lineage>
        <taxon>Bacteria</taxon>
        <taxon>Pseudomonadati</taxon>
        <taxon>Bacteroidota</taxon>
        <taxon>Cytophagia</taxon>
        <taxon>Cytophagales</taxon>
        <taxon>Catalimonadaceae</taxon>
        <taxon>Catalinimonas</taxon>
    </lineage>
</organism>
<dbReference type="Gene3D" id="3.30.1920.20">
    <property type="match status" value="2"/>
</dbReference>
<dbReference type="GO" id="GO:0005509">
    <property type="term" value="F:calcium ion binding"/>
    <property type="evidence" value="ECO:0007669"/>
    <property type="project" value="InterPro"/>
</dbReference>
<reference evidence="1 2" key="1">
    <citation type="submission" date="2016-10" db="EMBL/GenBank/DDBJ databases">
        <authorList>
            <person name="de Groot N.N."/>
        </authorList>
    </citation>
    <scope>NUCLEOTIDE SEQUENCE [LARGE SCALE GENOMIC DNA]</scope>
    <source>
        <strain evidence="1 2">DSM 25186</strain>
    </source>
</reference>
<dbReference type="InterPro" id="IPR015919">
    <property type="entry name" value="Cadherin-like_sf"/>
</dbReference>
<dbReference type="RefSeq" id="WP_143017097.1">
    <property type="nucleotide sequence ID" value="NZ_FNFO01000002.1"/>
</dbReference>
<name>A0A1G8ZV76_9BACT</name>
<dbReference type="SUPFAM" id="SSF49313">
    <property type="entry name" value="Cadherin-like"/>
    <property type="match status" value="1"/>
</dbReference>
<dbReference type="GO" id="GO:0016020">
    <property type="term" value="C:membrane"/>
    <property type="evidence" value="ECO:0007669"/>
    <property type="project" value="InterPro"/>
</dbReference>
<dbReference type="EMBL" id="FNFO01000002">
    <property type="protein sequence ID" value="SDK19016.1"/>
    <property type="molecule type" value="Genomic_DNA"/>
</dbReference>
<evidence type="ECO:0008006" key="3">
    <source>
        <dbReference type="Google" id="ProtNLM"/>
    </source>
</evidence>
<dbReference type="STRING" id="1075417.SAMN05421823_102100"/>
<evidence type="ECO:0000313" key="1">
    <source>
        <dbReference type="EMBL" id="SDK19016.1"/>
    </source>
</evidence>
<dbReference type="AlphaFoldDB" id="A0A1G8ZV76"/>
<protein>
    <recommendedName>
        <fullName evidence="3">Ig-like domain (Group 3)</fullName>
    </recommendedName>
</protein>
<dbReference type="OrthoDB" id="1111884at2"/>
<evidence type="ECO:0000313" key="2">
    <source>
        <dbReference type="Proteomes" id="UP000198510"/>
    </source>
</evidence>